<gene>
    <name evidence="2" type="ORF">C7S16_2622</name>
</gene>
<protein>
    <submittedName>
        <fullName evidence="2">Uncharacterized protein</fullName>
    </submittedName>
</protein>
<dbReference type="Proteomes" id="UP001272137">
    <property type="component" value="Unassembled WGS sequence"/>
</dbReference>
<reference evidence="2" key="1">
    <citation type="submission" date="2018-08" db="EMBL/GenBank/DDBJ databases">
        <title>Identification of Burkholderia cepacia strains that express a Burkholderia pseudomallei-like capsular polysaccharide.</title>
        <authorList>
            <person name="Burtnick M.N."/>
            <person name="Vongsouvath M."/>
            <person name="Newton P."/>
            <person name="Wuthiekanun V."/>
            <person name="Limmathurotsakul D."/>
            <person name="Brett P.J."/>
            <person name="Chantratita N."/>
            <person name="Dance D.A."/>
        </authorList>
    </citation>
    <scope>NUCLEOTIDE SEQUENCE</scope>
    <source>
        <strain evidence="2">SBXCC001</strain>
    </source>
</reference>
<feature type="region of interest" description="Disordered" evidence="1">
    <location>
        <begin position="70"/>
        <end position="90"/>
    </location>
</feature>
<sequence>MRFADANQSRALAAFRSGGCACDAACAREAANVSDSARRAFRRFSAAERTQTRVGAIGALGAHRVRMRTHVHPRDDTPERIGGDAFSAAA</sequence>
<organism evidence="2 3">
    <name type="scientific">Burkholderia thailandensis</name>
    <dbReference type="NCBI Taxonomy" id="57975"/>
    <lineage>
        <taxon>Bacteria</taxon>
        <taxon>Pseudomonadati</taxon>
        <taxon>Pseudomonadota</taxon>
        <taxon>Betaproteobacteria</taxon>
        <taxon>Burkholderiales</taxon>
        <taxon>Burkholderiaceae</taxon>
        <taxon>Burkholderia</taxon>
        <taxon>pseudomallei group</taxon>
    </lineage>
</organism>
<evidence type="ECO:0000313" key="3">
    <source>
        <dbReference type="Proteomes" id="UP001272137"/>
    </source>
</evidence>
<accession>A0AAW9D6R6</accession>
<proteinExistence type="predicted"/>
<dbReference type="EMBL" id="QXCT01000002">
    <property type="protein sequence ID" value="MDW9257443.1"/>
    <property type="molecule type" value="Genomic_DNA"/>
</dbReference>
<dbReference type="KEGG" id="btha:DR62_06330"/>
<feature type="compositionally biased region" description="Basic and acidic residues" evidence="1">
    <location>
        <begin position="72"/>
        <end position="82"/>
    </location>
</feature>
<evidence type="ECO:0000256" key="1">
    <source>
        <dbReference type="SAM" id="MobiDB-lite"/>
    </source>
</evidence>
<comment type="caution">
    <text evidence="2">The sequence shown here is derived from an EMBL/GenBank/DDBJ whole genome shotgun (WGS) entry which is preliminary data.</text>
</comment>
<dbReference type="AlphaFoldDB" id="A0AAW9D6R6"/>
<evidence type="ECO:0000313" key="2">
    <source>
        <dbReference type="EMBL" id="MDW9257443.1"/>
    </source>
</evidence>
<name>A0AAW9D6R6_BURTH</name>